<accession>A0A0D0VDA5</accession>
<protein>
    <submittedName>
        <fullName evidence="1">Unplaced genomic scaffold supercont1.2, whole genome shotgun sequence</fullName>
    </submittedName>
</protein>
<name>A0A0D0VDA5_9TREE</name>
<dbReference type="HOGENOM" id="CLU_2305971_0_0_1"/>
<dbReference type="Proteomes" id="UP000053392">
    <property type="component" value="Unassembled WGS sequence"/>
</dbReference>
<evidence type="ECO:0000313" key="1">
    <source>
        <dbReference type="EMBL" id="KIR42860.1"/>
    </source>
</evidence>
<dbReference type="AlphaFoldDB" id="A0A0D0VDA5"/>
<sequence length="100" mass="11370">MLFTAAPHLQPIDFACKASEPLGKEHQIGNQTPTIPMSRAKRMSWNQRAQVLCDVLEGQHPREGLPRDQGFRRLNQTTSALQLLRIPLRSRSVRLSRQVS</sequence>
<reference evidence="1 2" key="1">
    <citation type="submission" date="2015-01" db="EMBL/GenBank/DDBJ databases">
        <title>The Genome Sequence of Cryptococcus gattii Ram5.</title>
        <authorList>
            <consortium name="The Broad Institute Genomics Platform"/>
            <person name="Cuomo C."/>
            <person name="Litvintseva A."/>
            <person name="Chen Y."/>
            <person name="Heitman J."/>
            <person name="Sun S."/>
            <person name="Springer D."/>
            <person name="Dromer F."/>
            <person name="Young S."/>
            <person name="Zeng Q."/>
            <person name="Gargeya S."/>
            <person name="Abouelleil A."/>
            <person name="Alvarado L."/>
            <person name="Chapman S.B."/>
            <person name="Gainer-Dewar J."/>
            <person name="Goldberg J."/>
            <person name="Griggs A."/>
            <person name="Gujja S."/>
            <person name="Hansen M."/>
            <person name="Howarth C."/>
            <person name="Imamovic A."/>
            <person name="Larimer J."/>
            <person name="Murphy C."/>
            <person name="Naylor J."/>
            <person name="Pearson M."/>
            <person name="Priest M."/>
            <person name="Roberts A."/>
            <person name="Saif S."/>
            <person name="Shea T."/>
            <person name="Sykes S."/>
            <person name="Wortman J."/>
            <person name="Nusbaum C."/>
            <person name="Birren B."/>
        </authorList>
    </citation>
    <scope>NUCLEOTIDE SEQUENCE [LARGE SCALE GENOMIC DNA]</scope>
    <source>
        <strain evidence="1 2">Ram5</strain>
    </source>
</reference>
<dbReference type="EMBL" id="KN847897">
    <property type="protein sequence ID" value="KIR42860.1"/>
    <property type="molecule type" value="Genomic_DNA"/>
</dbReference>
<keyword evidence="2" id="KW-1185">Reference proteome</keyword>
<gene>
    <name evidence="1" type="ORF">I313_01065</name>
</gene>
<organism evidence="1 2">
    <name type="scientific">Cryptococcus deuterogattii Ram5</name>
    <dbReference type="NCBI Taxonomy" id="1296110"/>
    <lineage>
        <taxon>Eukaryota</taxon>
        <taxon>Fungi</taxon>
        <taxon>Dikarya</taxon>
        <taxon>Basidiomycota</taxon>
        <taxon>Agaricomycotina</taxon>
        <taxon>Tremellomycetes</taxon>
        <taxon>Tremellales</taxon>
        <taxon>Cryptococcaceae</taxon>
        <taxon>Cryptococcus</taxon>
        <taxon>Cryptococcus gattii species complex</taxon>
    </lineage>
</organism>
<proteinExistence type="predicted"/>
<evidence type="ECO:0000313" key="2">
    <source>
        <dbReference type="Proteomes" id="UP000053392"/>
    </source>
</evidence>